<dbReference type="EMBL" id="JARKHS020009814">
    <property type="protein sequence ID" value="KAK8779439.1"/>
    <property type="molecule type" value="Genomic_DNA"/>
</dbReference>
<organism evidence="2 3">
    <name type="scientific">Amblyomma americanum</name>
    <name type="common">Lone star tick</name>
    <dbReference type="NCBI Taxonomy" id="6943"/>
    <lineage>
        <taxon>Eukaryota</taxon>
        <taxon>Metazoa</taxon>
        <taxon>Ecdysozoa</taxon>
        <taxon>Arthropoda</taxon>
        <taxon>Chelicerata</taxon>
        <taxon>Arachnida</taxon>
        <taxon>Acari</taxon>
        <taxon>Parasitiformes</taxon>
        <taxon>Ixodida</taxon>
        <taxon>Ixodoidea</taxon>
        <taxon>Ixodidae</taxon>
        <taxon>Amblyomminae</taxon>
        <taxon>Amblyomma</taxon>
    </lineage>
</organism>
<keyword evidence="3" id="KW-1185">Reference proteome</keyword>
<evidence type="ECO:0000256" key="1">
    <source>
        <dbReference type="SAM" id="MobiDB-lite"/>
    </source>
</evidence>
<sequence>MDAAVTVLARKDLLESARPSRVMAFKLPMLQLLTLPTLLLRTLSRAASADAVQGCFCGRCPGFFCGRCPRLSADAAQASSADAAQGSFCGRGPWVPTTAAHGFQRQRLGGPFVPADAGPPAVMFTASGADDSSTEGGARLRGYIKGAPAGDAFGRPSGLAASTGGFEGT</sequence>
<feature type="region of interest" description="Disordered" evidence="1">
    <location>
        <begin position="148"/>
        <end position="169"/>
    </location>
</feature>
<proteinExistence type="predicted"/>
<protein>
    <submittedName>
        <fullName evidence="2">Uncharacterized protein</fullName>
    </submittedName>
</protein>
<evidence type="ECO:0000313" key="2">
    <source>
        <dbReference type="EMBL" id="KAK8779439.1"/>
    </source>
</evidence>
<accession>A0AAQ4EXE8</accession>
<comment type="caution">
    <text evidence="2">The sequence shown here is derived from an EMBL/GenBank/DDBJ whole genome shotgun (WGS) entry which is preliminary data.</text>
</comment>
<name>A0AAQ4EXE8_AMBAM</name>
<reference evidence="2 3" key="1">
    <citation type="journal article" date="2023" name="Arcadia Sci">
        <title>De novo assembly of a long-read Amblyomma americanum tick genome.</title>
        <authorList>
            <person name="Chou S."/>
            <person name="Poskanzer K.E."/>
            <person name="Rollins M."/>
            <person name="Thuy-Boun P.S."/>
        </authorList>
    </citation>
    <scope>NUCLEOTIDE SEQUENCE [LARGE SCALE GENOMIC DNA]</scope>
    <source>
        <strain evidence="2">F_SG_1</strain>
        <tissue evidence="2">Salivary glands</tissue>
    </source>
</reference>
<dbReference type="Proteomes" id="UP001321473">
    <property type="component" value="Unassembled WGS sequence"/>
</dbReference>
<evidence type="ECO:0000313" key="3">
    <source>
        <dbReference type="Proteomes" id="UP001321473"/>
    </source>
</evidence>
<dbReference type="AlphaFoldDB" id="A0AAQ4EXE8"/>
<gene>
    <name evidence="2" type="ORF">V5799_019219</name>
</gene>